<evidence type="ECO:0000313" key="2">
    <source>
        <dbReference type="Proteomes" id="UP000198959"/>
    </source>
</evidence>
<name>A0A1C6TNP0_9ACTN</name>
<protein>
    <submittedName>
        <fullName evidence="1">Uncharacterized protein</fullName>
    </submittedName>
</protein>
<dbReference type="EMBL" id="FMHW01000003">
    <property type="protein sequence ID" value="SCL43183.1"/>
    <property type="molecule type" value="Genomic_DNA"/>
</dbReference>
<reference evidence="2" key="1">
    <citation type="submission" date="2016-06" db="EMBL/GenBank/DDBJ databases">
        <authorList>
            <person name="Varghese N."/>
            <person name="Submissions Spin"/>
        </authorList>
    </citation>
    <scope>NUCLEOTIDE SEQUENCE [LARGE SCALE GENOMIC DNA]</scope>
    <source>
        <strain evidence="2">DSM 43817</strain>
    </source>
</reference>
<gene>
    <name evidence="1" type="ORF">GA0074692_6752</name>
</gene>
<keyword evidence="2" id="KW-1185">Reference proteome</keyword>
<proteinExistence type="predicted"/>
<dbReference type="AlphaFoldDB" id="A0A1C6TNP0"/>
<organism evidence="1 2">
    <name type="scientific">Micromonospora pallida</name>
    <dbReference type="NCBI Taxonomy" id="145854"/>
    <lineage>
        <taxon>Bacteria</taxon>
        <taxon>Bacillati</taxon>
        <taxon>Actinomycetota</taxon>
        <taxon>Actinomycetes</taxon>
        <taxon>Micromonosporales</taxon>
        <taxon>Micromonosporaceae</taxon>
        <taxon>Micromonospora</taxon>
    </lineage>
</organism>
<dbReference type="RefSeq" id="WP_141725491.1">
    <property type="nucleotide sequence ID" value="NZ_FMHW01000003.1"/>
</dbReference>
<dbReference type="Proteomes" id="UP000198959">
    <property type="component" value="Unassembled WGS sequence"/>
</dbReference>
<accession>A0A1C6TNP0</accession>
<dbReference type="STRING" id="145854.GA0074692_6752"/>
<sequence>MRRVLGDGLTMVTLDELQAQLGMWVNDEALRKWHTRHGLHRVKLDGVWWYHLEGAIEADYLTDGRGRPRGNRRDMEMGTTHQAKVSKAEVVITDTDGTTWTFKLAPDGDEPVDLAVAVDREAVEQAPSQGWRVFEAGPAEASVRLRGRLMMASREVTRG</sequence>
<evidence type="ECO:0000313" key="1">
    <source>
        <dbReference type="EMBL" id="SCL43183.1"/>
    </source>
</evidence>